<dbReference type="AlphaFoldDB" id="B0DZV1"/>
<dbReference type="InParanoid" id="B0DZV1"/>
<dbReference type="GeneID" id="6085085"/>
<feature type="chain" id="PRO_5002748915" evidence="1">
    <location>
        <begin position="17"/>
        <end position="58"/>
    </location>
</feature>
<evidence type="ECO:0000313" key="2">
    <source>
        <dbReference type="EMBL" id="EDQ99936.1"/>
    </source>
</evidence>
<sequence length="58" mass="6473">MWNLASIMFLLSRGHCILTFKRPLCSRARASLPDNAKCKQRHVGMVKDAPQQTLGCGD</sequence>
<protein>
    <submittedName>
        <fullName evidence="2">Predicted protein</fullName>
    </submittedName>
</protein>
<keyword evidence="3" id="KW-1185">Reference proteome</keyword>
<dbReference type="Proteomes" id="UP000001194">
    <property type="component" value="Unassembled WGS sequence"/>
</dbReference>
<gene>
    <name evidence="2" type="ORF">LACBIDRAFT_315115</name>
</gene>
<proteinExistence type="predicted"/>
<evidence type="ECO:0000313" key="3">
    <source>
        <dbReference type="Proteomes" id="UP000001194"/>
    </source>
</evidence>
<dbReference type="KEGG" id="lbc:LACBIDRAFT_315115"/>
<dbReference type="EMBL" id="DS547157">
    <property type="protein sequence ID" value="EDQ99936.1"/>
    <property type="molecule type" value="Genomic_DNA"/>
</dbReference>
<feature type="signal peptide" evidence="1">
    <location>
        <begin position="1"/>
        <end position="16"/>
    </location>
</feature>
<reference evidence="2 3" key="1">
    <citation type="journal article" date="2008" name="Nature">
        <title>The genome of Laccaria bicolor provides insights into mycorrhizal symbiosis.</title>
        <authorList>
            <person name="Martin F."/>
            <person name="Aerts A."/>
            <person name="Ahren D."/>
            <person name="Brun A."/>
            <person name="Danchin E.G.J."/>
            <person name="Duchaussoy F."/>
            <person name="Gibon J."/>
            <person name="Kohler A."/>
            <person name="Lindquist E."/>
            <person name="Pereda V."/>
            <person name="Salamov A."/>
            <person name="Shapiro H.J."/>
            <person name="Wuyts J."/>
            <person name="Blaudez D."/>
            <person name="Buee M."/>
            <person name="Brokstein P."/>
            <person name="Canbaeck B."/>
            <person name="Cohen D."/>
            <person name="Courty P.E."/>
            <person name="Coutinho P.M."/>
            <person name="Delaruelle C."/>
            <person name="Detter J.C."/>
            <person name="Deveau A."/>
            <person name="DiFazio S."/>
            <person name="Duplessis S."/>
            <person name="Fraissinet-Tachet L."/>
            <person name="Lucic E."/>
            <person name="Frey-Klett P."/>
            <person name="Fourrey C."/>
            <person name="Feussner I."/>
            <person name="Gay G."/>
            <person name="Grimwood J."/>
            <person name="Hoegger P.J."/>
            <person name="Jain P."/>
            <person name="Kilaru S."/>
            <person name="Labbe J."/>
            <person name="Lin Y.C."/>
            <person name="Legue V."/>
            <person name="Le Tacon F."/>
            <person name="Marmeisse R."/>
            <person name="Melayah D."/>
            <person name="Montanini B."/>
            <person name="Muratet M."/>
            <person name="Nehls U."/>
            <person name="Niculita-Hirzel H."/>
            <person name="Oudot-Le Secq M.P."/>
            <person name="Peter M."/>
            <person name="Quesneville H."/>
            <person name="Rajashekar B."/>
            <person name="Reich M."/>
            <person name="Rouhier N."/>
            <person name="Schmutz J."/>
            <person name="Yin T."/>
            <person name="Chalot M."/>
            <person name="Henrissat B."/>
            <person name="Kuees U."/>
            <person name="Lucas S."/>
            <person name="Van de Peer Y."/>
            <person name="Podila G.K."/>
            <person name="Polle A."/>
            <person name="Pukkila P.J."/>
            <person name="Richardson P.M."/>
            <person name="Rouze P."/>
            <person name="Sanders I.R."/>
            <person name="Stajich J.E."/>
            <person name="Tunlid A."/>
            <person name="Tuskan G."/>
            <person name="Grigoriev I.V."/>
        </authorList>
    </citation>
    <scope>NUCLEOTIDE SEQUENCE [LARGE SCALE GENOMIC DNA]</scope>
    <source>
        <strain evidence="3">S238N-H82 / ATCC MYA-4686</strain>
    </source>
</reference>
<evidence type="ECO:0000256" key="1">
    <source>
        <dbReference type="SAM" id="SignalP"/>
    </source>
</evidence>
<accession>B0DZV1</accession>
<name>B0DZV1_LACBS</name>
<keyword evidence="1" id="KW-0732">Signal</keyword>
<dbReference type="HOGENOM" id="CLU_2979515_0_0_1"/>
<dbReference type="RefSeq" id="XP_001889479.1">
    <property type="nucleotide sequence ID" value="XM_001889444.1"/>
</dbReference>
<organism evidence="3">
    <name type="scientific">Laccaria bicolor (strain S238N-H82 / ATCC MYA-4686)</name>
    <name type="common">Bicoloured deceiver</name>
    <name type="synonym">Laccaria laccata var. bicolor</name>
    <dbReference type="NCBI Taxonomy" id="486041"/>
    <lineage>
        <taxon>Eukaryota</taxon>
        <taxon>Fungi</taxon>
        <taxon>Dikarya</taxon>
        <taxon>Basidiomycota</taxon>
        <taxon>Agaricomycotina</taxon>
        <taxon>Agaricomycetes</taxon>
        <taxon>Agaricomycetidae</taxon>
        <taxon>Agaricales</taxon>
        <taxon>Agaricineae</taxon>
        <taxon>Hydnangiaceae</taxon>
        <taxon>Laccaria</taxon>
    </lineage>
</organism>